<dbReference type="GO" id="GO:0003677">
    <property type="term" value="F:DNA binding"/>
    <property type="evidence" value="ECO:0007669"/>
    <property type="project" value="InterPro"/>
</dbReference>
<dbReference type="EMBL" id="AP007255">
    <property type="protein sequence ID" value="BAE50312.1"/>
    <property type="molecule type" value="Genomic_DNA"/>
</dbReference>
<evidence type="ECO:0000313" key="3">
    <source>
        <dbReference type="Proteomes" id="UP000007058"/>
    </source>
</evidence>
<dbReference type="Pfam" id="PF13443">
    <property type="entry name" value="HTH_26"/>
    <property type="match status" value="1"/>
</dbReference>
<protein>
    <recommendedName>
        <fullName evidence="1">HTH cro/C1-type domain-containing protein</fullName>
    </recommendedName>
</protein>
<evidence type="ECO:0000259" key="1">
    <source>
        <dbReference type="PROSITE" id="PS50943"/>
    </source>
</evidence>
<feature type="domain" description="HTH cro/C1-type" evidence="1">
    <location>
        <begin position="28"/>
        <end position="81"/>
    </location>
</feature>
<dbReference type="InterPro" id="IPR001387">
    <property type="entry name" value="Cro/C1-type_HTH"/>
</dbReference>
<dbReference type="InterPro" id="IPR010982">
    <property type="entry name" value="Lambda_DNA-bd_dom_sf"/>
</dbReference>
<keyword evidence="3" id="KW-1185">Reference proteome</keyword>
<dbReference type="RefSeq" id="WP_011383918.1">
    <property type="nucleotide sequence ID" value="NC_007626.1"/>
</dbReference>
<dbReference type="Proteomes" id="UP000007058">
    <property type="component" value="Chromosome"/>
</dbReference>
<dbReference type="SMART" id="SM00530">
    <property type="entry name" value="HTH_XRE"/>
    <property type="match status" value="1"/>
</dbReference>
<accession>Q2W763</accession>
<dbReference type="Gene3D" id="1.10.260.40">
    <property type="entry name" value="lambda repressor-like DNA-binding domains"/>
    <property type="match status" value="1"/>
</dbReference>
<dbReference type="SUPFAM" id="SSF47413">
    <property type="entry name" value="lambda repressor-like DNA-binding domains"/>
    <property type="match status" value="1"/>
</dbReference>
<dbReference type="CDD" id="cd00093">
    <property type="entry name" value="HTH_XRE"/>
    <property type="match status" value="1"/>
</dbReference>
<dbReference type="HOGENOM" id="CLU_1592591_0_0_5"/>
<gene>
    <name evidence="2" type="ordered locus">amb1508</name>
</gene>
<dbReference type="KEGG" id="mag:amb1508"/>
<evidence type="ECO:0000313" key="2">
    <source>
        <dbReference type="EMBL" id="BAE50312.1"/>
    </source>
</evidence>
<dbReference type="OrthoDB" id="6889573at2"/>
<reference evidence="2 3" key="1">
    <citation type="journal article" date="2005" name="DNA Res.">
        <title>Complete genome sequence of the facultative anaerobic magnetotactic bacterium Magnetospirillum sp. strain AMB-1.</title>
        <authorList>
            <person name="Matsunaga T."/>
            <person name="Okamura Y."/>
            <person name="Fukuda Y."/>
            <person name="Wahyudi A.T."/>
            <person name="Murase Y."/>
            <person name="Takeyama H."/>
        </authorList>
    </citation>
    <scope>NUCLEOTIDE SEQUENCE [LARGE SCALE GENOMIC DNA]</scope>
    <source>
        <strain evidence="3">ATCC 700264 / AMB-1</strain>
    </source>
</reference>
<dbReference type="PROSITE" id="PS50943">
    <property type="entry name" value="HTH_CROC1"/>
    <property type="match status" value="1"/>
</dbReference>
<name>Q2W763_PARM1</name>
<organism evidence="2 3">
    <name type="scientific">Paramagnetospirillum magneticum (strain ATCC 700264 / AMB-1)</name>
    <name type="common">Magnetospirillum magneticum</name>
    <dbReference type="NCBI Taxonomy" id="342108"/>
    <lineage>
        <taxon>Bacteria</taxon>
        <taxon>Pseudomonadati</taxon>
        <taxon>Pseudomonadota</taxon>
        <taxon>Alphaproteobacteria</taxon>
        <taxon>Rhodospirillales</taxon>
        <taxon>Magnetospirillaceae</taxon>
        <taxon>Paramagnetospirillum</taxon>
    </lineage>
</organism>
<sequence>MNRSPKTEAISRKAKIRPSWVDEFNRRLDLALAERKMRRQGLSKEIGITPASVSGWKKESAPSLDNLMTIADLLGVSVDWLLGRGSDQLPSALAQAVPMDRDAVAVAAAAVTELISDSLKLPAADDVAAMVLRTHDWVVSMRRQDGTLPGIADAANFLRHALQFAKD</sequence>
<proteinExistence type="predicted"/>
<dbReference type="AlphaFoldDB" id="Q2W763"/>